<accession>A0A8B6H653</accession>
<reference evidence="1" key="1">
    <citation type="submission" date="2018-11" db="EMBL/GenBank/DDBJ databases">
        <authorList>
            <person name="Alioto T."/>
            <person name="Alioto T."/>
        </authorList>
    </citation>
    <scope>NUCLEOTIDE SEQUENCE</scope>
</reference>
<feature type="non-terminal residue" evidence="1">
    <location>
        <position position="57"/>
    </location>
</feature>
<evidence type="ECO:0000313" key="1">
    <source>
        <dbReference type="EMBL" id="VDI74235.1"/>
    </source>
</evidence>
<evidence type="ECO:0000313" key="2">
    <source>
        <dbReference type="Proteomes" id="UP000596742"/>
    </source>
</evidence>
<gene>
    <name evidence="1" type="ORF">MGAL_10B041943</name>
</gene>
<name>A0A8B6H653_MYTGA</name>
<sequence length="57" mass="7147">MERCCKDRTEQINEQDKEIDSQYNKIKDLQTRLENQKHFSRRNRDRFHNIPVLVDWQ</sequence>
<organism evidence="1 2">
    <name type="scientific">Mytilus galloprovincialis</name>
    <name type="common">Mediterranean mussel</name>
    <dbReference type="NCBI Taxonomy" id="29158"/>
    <lineage>
        <taxon>Eukaryota</taxon>
        <taxon>Metazoa</taxon>
        <taxon>Spiralia</taxon>
        <taxon>Lophotrochozoa</taxon>
        <taxon>Mollusca</taxon>
        <taxon>Bivalvia</taxon>
        <taxon>Autobranchia</taxon>
        <taxon>Pteriomorphia</taxon>
        <taxon>Mytilida</taxon>
        <taxon>Mytiloidea</taxon>
        <taxon>Mytilidae</taxon>
        <taxon>Mytilinae</taxon>
        <taxon>Mytilus</taxon>
    </lineage>
</organism>
<proteinExistence type="predicted"/>
<dbReference type="AlphaFoldDB" id="A0A8B6H653"/>
<keyword evidence="2" id="KW-1185">Reference proteome</keyword>
<protein>
    <submittedName>
        <fullName evidence="1">Uncharacterized protein</fullName>
    </submittedName>
</protein>
<comment type="caution">
    <text evidence="1">The sequence shown here is derived from an EMBL/GenBank/DDBJ whole genome shotgun (WGS) entry which is preliminary data.</text>
</comment>
<dbReference type="Proteomes" id="UP000596742">
    <property type="component" value="Unassembled WGS sequence"/>
</dbReference>
<dbReference type="EMBL" id="UYJE01009532">
    <property type="protein sequence ID" value="VDI74235.1"/>
    <property type="molecule type" value="Genomic_DNA"/>
</dbReference>